<dbReference type="RefSeq" id="WP_203761359.1">
    <property type="nucleotide sequence ID" value="NZ_BAAABO010000029.1"/>
</dbReference>
<organism evidence="1 2">
    <name type="scientific">Paractinoplanes deccanensis</name>
    <dbReference type="NCBI Taxonomy" id="113561"/>
    <lineage>
        <taxon>Bacteria</taxon>
        <taxon>Bacillati</taxon>
        <taxon>Actinomycetota</taxon>
        <taxon>Actinomycetes</taxon>
        <taxon>Micromonosporales</taxon>
        <taxon>Micromonosporaceae</taxon>
        <taxon>Paractinoplanes</taxon>
    </lineage>
</organism>
<comment type="caution">
    <text evidence="1">The sequence shown here is derived from an EMBL/GenBank/DDBJ whole genome shotgun (WGS) entry which is preliminary data.</text>
</comment>
<accession>A0ABQ3Y0Q6</accession>
<gene>
    <name evidence="1" type="ORF">Ade02nite_20810</name>
</gene>
<protein>
    <submittedName>
        <fullName evidence="1">Uncharacterized protein</fullName>
    </submittedName>
</protein>
<dbReference type="Proteomes" id="UP000609879">
    <property type="component" value="Unassembled WGS sequence"/>
</dbReference>
<proteinExistence type="predicted"/>
<sequence>MRTKRYDETAGVFVLSEPGRAVTFEVSPACIRIHSSKRLRNMPPPAGFCPVIDGACHEDGSGAHGTQLRDRWEANGRDEAVMWAELNAWFDSYFNRKAA</sequence>
<evidence type="ECO:0000313" key="1">
    <source>
        <dbReference type="EMBL" id="GID73440.1"/>
    </source>
</evidence>
<evidence type="ECO:0000313" key="2">
    <source>
        <dbReference type="Proteomes" id="UP000609879"/>
    </source>
</evidence>
<name>A0ABQ3Y0Q6_9ACTN</name>
<dbReference type="EMBL" id="BOMI01000033">
    <property type="protein sequence ID" value="GID73440.1"/>
    <property type="molecule type" value="Genomic_DNA"/>
</dbReference>
<keyword evidence="2" id="KW-1185">Reference proteome</keyword>
<reference evidence="1 2" key="1">
    <citation type="submission" date="2021-01" db="EMBL/GenBank/DDBJ databases">
        <title>Whole genome shotgun sequence of Actinoplanes deccanensis NBRC 13994.</title>
        <authorList>
            <person name="Komaki H."/>
            <person name="Tamura T."/>
        </authorList>
    </citation>
    <scope>NUCLEOTIDE SEQUENCE [LARGE SCALE GENOMIC DNA]</scope>
    <source>
        <strain evidence="1 2">NBRC 13994</strain>
    </source>
</reference>